<dbReference type="GO" id="GO:0005615">
    <property type="term" value="C:extracellular space"/>
    <property type="evidence" value="ECO:0007669"/>
    <property type="project" value="TreeGrafter"/>
</dbReference>
<dbReference type="SUPFAM" id="SSF57610">
    <property type="entry name" value="Thyroglobulin type-1 domain"/>
    <property type="match status" value="2"/>
</dbReference>
<organism evidence="8 9">
    <name type="scientific">Mytilus coruscus</name>
    <name type="common">Sea mussel</name>
    <dbReference type="NCBI Taxonomy" id="42192"/>
    <lineage>
        <taxon>Eukaryota</taxon>
        <taxon>Metazoa</taxon>
        <taxon>Spiralia</taxon>
        <taxon>Lophotrochozoa</taxon>
        <taxon>Mollusca</taxon>
        <taxon>Bivalvia</taxon>
        <taxon>Autobranchia</taxon>
        <taxon>Pteriomorphia</taxon>
        <taxon>Mytilida</taxon>
        <taxon>Mytiloidea</taxon>
        <taxon>Mytilidae</taxon>
        <taxon>Mytilinae</taxon>
        <taxon>Mytilus</taxon>
    </lineage>
</organism>
<sequence>MAKSCCNRNGNACLPKTVFDETQAYEPLILENLEISSGSYDTLQNIQHSDFFYKNTPSRKGDQGDCKMELNQTYERLTSERDLNQHIYDSTHQDPECMSGNHLNSMPTSGVCYSQYTNSEKKRAEVKQDVYYSELQTQISCSCDLYEIADGKSMNLTHCSIPSKHLTSSYKKQTPFKSQRGKYYACFVFGFLLVGFIAGVTVFLLLKNNSQDLHKKNIQTPVDLITTEASTTRKMTSCQQLRSSTKDFSSDFYIPECTKTGEFEKRQCEGKVGSKTCWCVDPNGREIPGSQMTEPEVPDCHEGRNLKPCVFELLKSSSGLLGARQARCTFDGEYEEIQCHVEECWCVDKNGIERMGTRVFMTTWKESLVCEGIIKMIKLSLFESIYDTKVSFPDIVK</sequence>
<evidence type="ECO:0000256" key="5">
    <source>
        <dbReference type="PROSITE-ProRule" id="PRU00500"/>
    </source>
</evidence>
<feature type="domain" description="Thyroglobulin type-1" evidence="7">
    <location>
        <begin position="306"/>
        <end position="370"/>
    </location>
</feature>
<dbReference type="Pfam" id="PF00086">
    <property type="entry name" value="Thyroglobulin_1"/>
    <property type="match status" value="2"/>
</dbReference>
<evidence type="ECO:0000256" key="3">
    <source>
        <dbReference type="ARBA" id="ARBA00022737"/>
    </source>
</evidence>
<dbReference type="PROSITE" id="PS00484">
    <property type="entry name" value="THYROGLOBULIN_1_1"/>
    <property type="match status" value="1"/>
</dbReference>
<keyword evidence="6" id="KW-1133">Transmembrane helix</keyword>
<dbReference type="PANTHER" id="PTHR12352:SF3">
    <property type="entry name" value="NIDOGEN-2"/>
    <property type="match status" value="1"/>
</dbReference>
<comment type="subcellular location">
    <subcellularLocation>
        <location evidence="1">Secreted</location>
    </subcellularLocation>
</comment>
<dbReference type="SMART" id="SM00211">
    <property type="entry name" value="TY"/>
    <property type="match status" value="2"/>
</dbReference>
<comment type="caution">
    <text evidence="5">Lacks conserved residue(s) required for the propagation of feature annotation.</text>
</comment>
<keyword evidence="3" id="KW-0677">Repeat</keyword>
<protein>
    <recommendedName>
        <fullName evidence="7">Thyroglobulin type-1 domain-containing protein</fullName>
    </recommendedName>
</protein>
<feature type="disulfide bond" evidence="5">
    <location>
        <begin position="309"/>
        <end position="328"/>
    </location>
</feature>
<keyword evidence="4 5" id="KW-1015">Disulfide bond</keyword>
<feature type="transmembrane region" description="Helical" evidence="6">
    <location>
        <begin position="183"/>
        <end position="206"/>
    </location>
</feature>
<evidence type="ECO:0000259" key="7">
    <source>
        <dbReference type="PROSITE" id="PS51162"/>
    </source>
</evidence>
<dbReference type="Proteomes" id="UP000507470">
    <property type="component" value="Unassembled WGS sequence"/>
</dbReference>
<evidence type="ECO:0000256" key="6">
    <source>
        <dbReference type="SAM" id="Phobius"/>
    </source>
</evidence>
<proteinExistence type="predicted"/>
<keyword evidence="9" id="KW-1185">Reference proteome</keyword>
<dbReference type="InterPro" id="IPR051950">
    <property type="entry name" value="Dev_reg/Prot_inhib"/>
</dbReference>
<dbReference type="EMBL" id="CACVKT020005268">
    <property type="protein sequence ID" value="CAC5394270.1"/>
    <property type="molecule type" value="Genomic_DNA"/>
</dbReference>
<evidence type="ECO:0000313" key="9">
    <source>
        <dbReference type="Proteomes" id="UP000507470"/>
    </source>
</evidence>
<name>A0A6J8CHB1_MYTCO</name>
<gene>
    <name evidence="8" type="ORF">MCOR_29033</name>
</gene>
<evidence type="ECO:0000313" key="8">
    <source>
        <dbReference type="EMBL" id="CAC5394270.1"/>
    </source>
</evidence>
<dbReference type="AlphaFoldDB" id="A0A6J8CHB1"/>
<reference evidence="8 9" key="1">
    <citation type="submission" date="2020-06" db="EMBL/GenBank/DDBJ databases">
        <authorList>
            <person name="Li R."/>
            <person name="Bekaert M."/>
        </authorList>
    </citation>
    <scope>NUCLEOTIDE SEQUENCE [LARGE SCALE GENOMIC DNA]</scope>
    <source>
        <strain evidence="9">wild</strain>
    </source>
</reference>
<dbReference type="Gene3D" id="4.10.800.10">
    <property type="entry name" value="Thyroglobulin type-1"/>
    <property type="match status" value="2"/>
</dbReference>
<accession>A0A6J8CHB1</accession>
<feature type="disulfide bond" evidence="5">
    <location>
        <begin position="238"/>
        <end position="257"/>
    </location>
</feature>
<dbReference type="PROSITE" id="PS51162">
    <property type="entry name" value="THYROGLOBULIN_1_2"/>
    <property type="match status" value="2"/>
</dbReference>
<keyword evidence="2" id="KW-0964">Secreted</keyword>
<dbReference type="OrthoDB" id="10044468at2759"/>
<dbReference type="InterPro" id="IPR000716">
    <property type="entry name" value="Thyroglobulin_1"/>
</dbReference>
<dbReference type="CDD" id="cd00191">
    <property type="entry name" value="TY"/>
    <property type="match status" value="2"/>
</dbReference>
<evidence type="ECO:0000256" key="2">
    <source>
        <dbReference type="ARBA" id="ARBA00022525"/>
    </source>
</evidence>
<keyword evidence="6" id="KW-0472">Membrane</keyword>
<evidence type="ECO:0000256" key="4">
    <source>
        <dbReference type="ARBA" id="ARBA00023157"/>
    </source>
</evidence>
<dbReference type="PANTHER" id="PTHR12352">
    <property type="entry name" value="SECRETED MODULAR CALCIUM-BINDING PROTEIN"/>
    <property type="match status" value="1"/>
</dbReference>
<keyword evidence="6" id="KW-0812">Transmembrane</keyword>
<feature type="domain" description="Thyroglobulin type-1" evidence="7">
    <location>
        <begin position="235"/>
        <end position="300"/>
    </location>
</feature>
<dbReference type="InterPro" id="IPR036857">
    <property type="entry name" value="Thyroglobulin_1_sf"/>
</dbReference>
<evidence type="ECO:0000256" key="1">
    <source>
        <dbReference type="ARBA" id="ARBA00004613"/>
    </source>
</evidence>